<dbReference type="InterPro" id="IPR004358">
    <property type="entry name" value="Sig_transdc_His_kin-like_C"/>
</dbReference>
<comment type="subcellular location">
    <subcellularLocation>
        <location evidence="2">Membrane</location>
    </subcellularLocation>
</comment>
<dbReference type="InterPro" id="IPR003594">
    <property type="entry name" value="HATPase_dom"/>
</dbReference>
<dbReference type="PROSITE" id="PS50109">
    <property type="entry name" value="HIS_KIN"/>
    <property type="match status" value="1"/>
</dbReference>
<dbReference type="SUPFAM" id="SSF47384">
    <property type="entry name" value="Homodimeric domain of signal transducing histidine kinase"/>
    <property type="match status" value="1"/>
</dbReference>
<dbReference type="InterPro" id="IPR003660">
    <property type="entry name" value="HAMP_dom"/>
</dbReference>
<gene>
    <name evidence="13" type="ORF">SMD31_05910</name>
</gene>
<evidence type="ECO:0000256" key="9">
    <source>
        <dbReference type="ARBA" id="ARBA00023012"/>
    </source>
</evidence>
<evidence type="ECO:0000256" key="7">
    <source>
        <dbReference type="ARBA" id="ARBA00022777"/>
    </source>
</evidence>
<name>A0ABU5DX01_9PROT</name>
<dbReference type="GO" id="GO:0016301">
    <property type="term" value="F:kinase activity"/>
    <property type="evidence" value="ECO:0007669"/>
    <property type="project" value="UniProtKB-KW"/>
</dbReference>
<dbReference type="InterPro" id="IPR036097">
    <property type="entry name" value="HisK_dim/P_sf"/>
</dbReference>
<dbReference type="Proteomes" id="UP001271769">
    <property type="component" value="Unassembled WGS sequence"/>
</dbReference>
<feature type="domain" description="Histidine kinase" evidence="11">
    <location>
        <begin position="248"/>
        <end position="452"/>
    </location>
</feature>
<dbReference type="InterPro" id="IPR050428">
    <property type="entry name" value="TCS_sensor_his_kinase"/>
</dbReference>
<evidence type="ECO:0000256" key="6">
    <source>
        <dbReference type="ARBA" id="ARBA00022692"/>
    </source>
</evidence>
<feature type="domain" description="HAMP" evidence="12">
    <location>
        <begin position="189"/>
        <end position="240"/>
    </location>
</feature>
<evidence type="ECO:0000256" key="2">
    <source>
        <dbReference type="ARBA" id="ARBA00004370"/>
    </source>
</evidence>
<keyword evidence="9" id="KW-0902">Two-component regulatory system</keyword>
<keyword evidence="8" id="KW-1133">Transmembrane helix</keyword>
<dbReference type="InterPro" id="IPR005467">
    <property type="entry name" value="His_kinase_dom"/>
</dbReference>
<dbReference type="PROSITE" id="PS50885">
    <property type="entry name" value="HAMP"/>
    <property type="match status" value="1"/>
</dbReference>
<evidence type="ECO:0000256" key="3">
    <source>
        <dbReference type="ARBA" id="ARBA00012438"/>
    </source>
</evidence>
<dbReference type="InterPro" id="IPR036890">
    <property type="entry name" value="HATPase_C_sf"/>
</dbReference>
<evidence type="ECO:0000256" key="5">
    <source>
        <dbReference type="ARBA" id="ARBA00022679"/>
    </source>
</evidence>
<keyword evidence="14" id="KW-1185">Reference proteome</keyword>
<dbReference type="Gene3D" id="1.10.287.130">
    <property type="match status" value="1"/>
</dbReference>
<keyword evidence="7 13" id="KW-0418">Kinase</keyword>
<sequence>MRNRSLRLRLLLAAAISVGFALVLAGLGLVALFDRHVERRVNAELHTFVNQIAAGIDFSGGGVPQLNRPLADPRFERPYGGLYWQIVDEQGNAQRSRSLWDFVLQLPAPEGEIGHPQRYEIDGPQGKVLHVYERRIVFPVTSGDRTLRIVVAVDQRELNNARDEFVEDIAPALSVLALILVAAAWVQVNVGLKPLEAVRQGVAAIRTRRARRLSDDFPDEIMPLVAEVNELLDVQDQTVERARMRAADLAHGLKTPLTILAHDAEKLRRKGEAEMAGEIEGLVKAMQRHVDHELARVRVAANSRRQAASADLGKTLRGIVAAIKRSPDGEKCGWDVVADDLPAVAIDANDLAELLGNLVDNAAKWANAEIRIHALADGAMALVRIEDDGPGVPPQALAELGKRGVRLDERVAGTGLGLAIVRELIEAYGGSLTLANRAEGGFRAEIRLRLVG</sequence>
<accession>A0ABU5DX01</accession>
<evidence type="ECO:0000256" key="1">
    <source>
        <dbReference type="ARBA" id="ARBA00000085"/>
    </source>
</evidence>
<dbReference type="SUPFAM" id="SSF55874">
    <property type="entry name" value="ATPase domain of HSP90 chaperone/DNA topoisomerase II/histidine kinase"/>
    <property type="match status" value="1"/>
</dbReference>
<dbReference type="SMART" id="SM00387">
    <property type="entry name" value="HATPase_c"/>
    <property type="match status" value="1"/>
</dbReference>
<keyword evidence="4" id="KW-0597">Phosphoprotein</keyword>
<evidence type="ECO:0000256" key="10">
    <source>
        <dbReference type="ARBA" id="ARBA00023136"/>
    </source>
</evidence>
<dbReference type="PRINTS" id="PR00344">
    <property type="entry name" value="BCTRLSENSOR"/>
</dbReference>
<comment type="catalytic activity">
    <reaction evidence="1">
        <text>ATP + protein L-histidine = ADP + protein N-phospho-L-histidine.</text>
        <dbReference type="EC" id="2.7.13.3"/>
    </reaction>
</comment>
<proteinExistence type="predicted"/>
<keyword evidence="6" id="KW-0812">Transmembrane</keyword>
<evidence type="ECO:0000259" key="12">
    <source>
        <dbReference type="PROSITE" id="PS50885"/>
    </source>
</evidence>
<organism evidence="13 14">
    <name type="scientific">Dongia rigui</name>
    <dbReference type="NCBI Taxonomy" id="940149"/>
    <lineage>
        <taxon>Bacteria</taxon>
        <taxon>Pseudomonadati</taxon>
        <taxon>Pseudomonadota</taxon>
        <taxon>Alphaproteobacteria</taxon>
        <taxon>Rhodospirillales</taxon>
        <taxon>Dongiaceae</taxon>
        <taxon>Dongia</taxon>
    </lineage>
</organism>
<dbReference type="Pfam" id="PF02518">
    <property type="entry name" value="HATPase_c"/>
    <property type="match status" value="1"/>
</dbReference>
<evidence type="ECO:0000259" key="11">
    <source>
        <dbReference type="PROSITE" id="PS50109"/>
    </source>
</evidence>
<dbReference type="EC" id="2.7.13.3" evidence="3"/>
<dbReference type="RefSeq" id="WP_320499874.1">
    <property type="nucleotide sequence ID" value="NZ_JAXCLX010000001.1"/>
</dbReference>
<comment type="caution">
    <text evidence="13">The sequence shown here is derived from an EMBL/GenBank/DDBJ whole genome shotgun (WGS) entry which is preliminary data.</text>
</comment>
<dbReference type="Gene3D" id="3.30.565.10">
    <property type="entry name" value="Histidine kinase-like ATPase, C-terminal domain"/>
    <property type="match status" value="1"/>
</dbReference>
<evidence type="ECO:0000256" key="4">
    <source>
        <dbReference type="ARBA" id="ARBA00022553"/>
    </source>
</evidence>
<keyword evidence="5" id="KW-0808">Transferase</keyword>
<dbReference type="PANTHER" id="PTHR45436:SF5">
    <property type="entry name" value="SENSOR HISTIDINE KINASE TRCS"/>
    <property type="match status" value="1"/>
</dbReference>
<protein>
    <recommendedName>
        <fullName evidence="3">histidine kinase</fullName>
        <ecNumber evidence="3">2.7.13.3</ecNumber>
    </recommendedName>
</protein>
<evidence type="ECO:0000256" key="8">
    <source>
        <dbReference type="ARBA" id="ARBA00022989"/>
    </source>
</evidence>
<reference evidence="13 14" key="1">
    <citation type="journal article" date="2013" name="Antonie Van Leeuwenhoek">
        <title>Dongia rigui sp. nov., isolated from freshwater of a large wetland in Korea.</title>
        <authorList>
            <person name="Baik K.S."/>
            <person name="Hwang Y.M."/>
            <person name="Choi J.S."/>
            <person name="Kwon J."/>
            <person name="Seong C.N."/>
        </authorList>
    </citation>
    <scope>NUCLEOTIDE SEQUENCE [LARGE SCALE GENOMIC DNA]</scope>
    <source>
        <strain evidence="13 14">04SU4-P</strain>
    </source>
</reference>
<evidence type="ECO:0000313" key="14">
    <source>
        <dbReference type="Proteomes" id="UP001271769"/>
    </source>
</evidence>
<evidence type="ECO:0000313" key="13">
    <source>
        <dbReference type="EMBL" id="MDY0871445.1"/>
    </source>
</evidence>
<keyword evidence="10" id="KW-0472">Membrane</keyword>
<dbReference type="PANTHER" id="PTHR45436">
    <property type="entry name" value="SENSOR HISTIDINE KINASE YKOH"/>
    <property type="match status" value="1"/>
</dbReference>
<dbReference type="EMBL" id="JAXCLX010000001">
    <property type="protein sequence ID" value="MDY0871445.1"/>
    <property type="molecule type" value="Genomic_DNA"/>
</dbReference>